<dbReference type="RefSeq" id="WP_119812196.1">
    <property type="nucleotide sequence ID" value="NZ_CP014339.1"/>
</dbReference>
<sequence>MRYDIKRGNTVIANIRPTGKITSRIMGEELVNMSFALMRKIEFAMGDYVDVKGRRYYLLDSPTIVQKSTKEWQYTLTFKSVKYRLTDVSMLFYDELNNLTVPTFDIMGTAEKMIDLVITNANRDQSGWTKGIIDNTETKLVSFDDINCLSALAKIADEFKLEYWIDADQSIHFTERKPQANITLEYGRNKGLKTLTQTPLADASIVTRLYVKGSDKNLPIKYRNGQKNLRMDVPYLEKNVDKYGVIEHTETFDDIYPHRIGTVTSVDANNPFVFTDNTIDFDLNATDGHGNTTVLIKGLSAKVTFQTGQLAGYILEIKEYGYNSQTKTFTLLPNKEEKAWNIPSDVIRPAVGDTYILSDIQMPAQYVADEEGKLKIKGQNYLDLNSTQRFTYTGESDPLLFKALNYQLSLGSMIRLKSVEFSLDSDVRITGLTEDLQNPYDVQPDFSDVTYTSSIVRQFYKQEKQQQTIIKEQRYNAAAARAAYYFGLELSEKTFDSEGYFDVNNIKPASINTKLISFGGRMQQFSLPDVNFYLENNYTSLRYTSGRIVHATIADTPRTWYIPATTILNLSSVYQYVYIKCQRNGTNANILVTPNQITVEQDPDFFHFEAGYISSVQNGFRVCKMTYGFAQINPQEISIGRWTSPVGGDYIAFNESGIEIKGKVTFASDSPALEQVQEKIDAVNFGSVNLLDNTAYLRLNPNSVGYGTSILIENEGEKFYRATPDLGKNVSLFGAWYKLESNQEYVRGIYVRHSASEPQDVRIYSNSSNVGGDKVTTIQPNIWTFIKTSTINGSGNSSALIMEVATLNISLDYKKAILVKGNRLGNDWMPSANDVQNEITVAKQNAANAQNAANIANQEAIEAKKVLSDIANDNIVTAQEKPTLLQRWKTIESERPKHIAQAGTYNVNTDNYNNYYFALANYLTNTGVFVDMLVSTNVDGRELENNFHNYYDVRTDLNKAITDAAKNYANTLVDNIKIGGQNLVNYSANPWKENSPSVGFSNATLVNNDGEDGGLYVNVTGAPCYMFVDMPYMQGKFIEGKDYTISLEVWSLWPLLMGIGDANMGNPFDNPTSPANGGWIRIFRTFKYVKTTQNLFLIYFQAPVGTNYLVRNFKIEEGNKATPWTASQADIDRQLKRAQDDANIANQKLSDIASDNKLTSSEKTITMKEWAVIYNERPELIATASIYGVSAVVYDGKVNDLAVYLNNIGYSDLSYTSNINGNEFRQKFVDVYTAKADLIKRISDTTKNYTNATTEAAKIEMAKDALNKALSASYASGNCLYRDVDFRNGMNGTMLYNNAGNNTNAYLLTYTNIYNAPTRSPQCLVFGFRANGQPTEPAYGGFTFATPTRANAVFITRMIARFPAGIKIEFAANPYGNDGSYVWTTSQYGTGRFEEYICIVRCGGDGSFSSINYFWFNDMGYGNRAFETIVAYASVFDMTDVDKYLEARIKENEQQTALAKAQADNALTTANRVSQLTSFMNTTVDGNVVASGTMLVGDVNGGNAGMTGVTDRGSDSVRFFLGTNYANKNKAPLAFIDKGLIQMHHPNGVLGFEMGIVNGKLVFNVYDNAGNKTMEMGSQGIIFSNYIPDSWDNYSLLIIPSGSTTSDAAFESFLRSQLNITTHQNDTEGWCNVDLNQNTTYWRYSAGVSYDSANYKQYEKFYFDTDNSKQKPGASTPKKWDGWYAMPAHAQGSDAPIGGMSNWSITVLCIRLAGGEQVQTKNISMSGSEFIHP</sequence>
<organism evidence="2 3">
    <name type="scientific">Elizabethkingia anophelis</name>
    <dbReference type="NCBI Taxonomy" id="1117645"/>
    <lineage>
        <taxon>Bacteria</taxon>
        <taxon>Pseudomonadati</taxon>
        <taxon>Bacteroidota</taxon>
        <taxon>Flavobacteriia</taxon>
        <taxon>Flavobacteriales</taxon>
        <taxon>Weeksellaceae</taxon>
        <taxon>Elizabethkingia</taxon>
    </lineage>
</organism>
<evidence type="ECO:0008006" key="4">
    <source>
        <dbReference type="Google" id="ProtNLM"/>
    </source>
</evidence>
<feature type="coiled-coil region" evidence="1">
    <location>
        <begin position="1128"/>
        <end position="1155"/>
    </location>
</feature>
<dbReference type="Proteomes" id="UP000189738">
    <property type="component" value="Chromosome"/>
</dbReference>
<accession>A0A494GET2</accession>
<feature type="coiled-coil region" evidence="1">
    <location>
        <begin position="832"/>
        <end position="866"/>
    </location>
</feature>
<name>A0A494GET2_9FLAO</name>
<evidence type="ECO:0000313" key="3">
    <source>
        <dbReference type="Proteomes" id="UP000189738"/>
    </source>
</evidence>
<keyword evidence="1" id="KW-0175">Coiled coil</keyword>
<evidence type="ECO:0000313" key="2">
    <source>
        <dbReference type="EMBL" id="AQX50613.1"/>
    </source>
</evidence>
<gene>
    <name evidence="2" type="ORF">AYC66_07970</name>
</gene>
<proteinExistence type="predicted"/>
<evidence type="ECO:0000256" key="1">
    <source>
        <dbReference type="SAM" id="Coils"/>
    </source>
</evidence>
<dbReference type="EMBL" id="CP014339">
    <property type="protein sequence ID" value="AQX50613.1"/>
    <property type="molecule type" value="Genomic_DNA"/>
</dbReference>
<protein>
    <recommendedName>
        <fullName evidence="4">DUF1983 domain-containing protein</fullName>
    </recommendedName>
</protein>
<reference evidence="2 3" key="1">
    <citation type="submission" date="2016-02" db="EMBL/GenBank/DDBJ databases">
        <authorList>
            <person name="Nicholson A.C."/>
            <person name="Humrighouse B.W."/>
            <person name="Loparev V."/>
            <person name="Emery B."/>
            <person name="Graziano J."/>
            <person name="McQuiston J.R."/>
        </authorList>
    </citation>
    <scope>NUCLEOTIDE SEQUENCE [LARGE SCALE GENOMIC DNA]</scope>
    <source>
        <strain evidence="2 3">E6809</strain>
    </source>
</reference>